<sequence>MAVTLASFTSFFQDEGKSIKRGENHYKSGHVESGSYAGGEIVGRVRAILT</sequence>
<proteinExistence type="predicted"/>
<accession>A0AAV1H5S1</accession>
<name>A0AAV1H5S1_XYRNO</name>
<organism evidence="1 2">
    <name type="scientific">Xyrichtys novacula</name>
    <name type="common">Pearly razorfish</name>
    <name type="synonym">Hemipteronotus novacula</name>
    <dbReference type="NCBI Taxonomy" id="13765"/>
    <lineage>
        <taxon>Eukaryota</taxon>
        <taxon>Metazoa</taxon>
        <taxon>Chordata</taxon>
        <taxon>Craniata</taxon>
        <taxon>Vertebrata</taxon>
        <taxon>Euteleostomi</taxon>
        <taxon>Actinopterygii</taxon>
        <taxon>Neopterygii</taxon>
        <taxon>Teleostei</taxon>
        <taxon>Neoteleostei</taxon>
        <taxon>Acanthomorphata</taxon>
        <taxon>Eupercaria</taxon>
        <taxon>Labriformes</taxon>
        <taxon>Labridae</taxon>
        <taxon>Xyrichtys</taxon>
    </lineage>
</organism>
<reference evidence="1" key="1">
    <citation type="submission" date="2023-08" db="EMBL/GenBank/DDBJ databases">
        <authorList>
            <person name="Alioto T."/>
            <person name="Alioto T."/>
            <person name="Gomez Garrido J."/>
        </authorList>
    </citation>
    <scope>NUCLEOTIDE SEQUENCE</scope>
</reference>
<keyword evidence="2" id="KW-1185">Reference proteome</keyword>
<evidence type="ECO:0000313" key="2">
    <source>
        <dbReference type="Proteomes" id="UP001178508"/>
    </source>
</evidence>
<protein>
    <submittedName>
        <fullName evidence="1">Uncharacterized protein LOC111320231</fullName>
    </submittedName>
</protein>
<dbReference type="AlphaFoldDB" id="A0AAV1H5S1"/>
<gene>
    <name evidence="1" type="ORF">XNOV1_A005878</name>
</gene>
<dbReference type="Proteomes" id="UP001178508">
    <property type="component" value="Chromosome 19"/>
</dbReference>
<evidence type="ECO:0000313" key="1">
    <source>
        <dbReference type="EMBL" id="CAJ1081208.1"/>
    </source>
</evidence>
<dbReference type="EMBL" id="OY660882">
    <property type="protein sequence ID" value="CAJ1081208.1"/>
    <property type="molecule type" value="Genomic_DNA"/>
</dbReference>